<proteinExistence type="predicted"/>
<feature type="compositionally biased region" description="Polar residues" evidence="1">
    <location>
        <begin position="1"/>
        <end position="26"/>
    </location>
</feature>
<dbReference type="Proteomes" id="UP000053958">
    <property type="component" value="Unassembled WGS sequence"/>
</dbReference>
<evidence type="ECO:0000313" key="3">
    <source>
        <dbReference type="Proteomes" id="UP000053958"/>
    </source>
</evidence>
<protein>
    <submittedName>
        <fullName evidence="2">Uncharacterized protein</fullName>
    </submittedName>
</protein>
<gene>
    <name evidence="2" type="ORF">T310_8840</name>
</gene>
<name>A0A0F4YGH4_RASE3</name>
<reference evidence="2 3" key="1">
    <citation type="submission" date="2015-04" db="EMBL/GenBank/DDBJ databases">
        <authorList>
            <person name="Heijne W.H."/>
            <person name="Fedorova N.D."/>
            <person name="Nierman W.C."/>
            <person name="Vollebregt A.W."/>
            <person name="Zhao Z."/>
            <person name="Wu L."/>
            <person name="Kumar M."/>
            <person name="Stam H."/>
            <person name="van den Berg M.A."/>
            <person name="Pel H.J."/>
        </authorList>
    </citation>
    <scope>NUCLEOTIDE SEQUENCE [LARGE SCALE GENOMIC DNA]</scope>
    <source>
        <strain evidence="2 3">CBS 393.64</strain>
    </source>
</reference>
<dbReference type="RefSeq" id="XP_013323959.1">
    <property type="nucleotide sequence ID" value="XM_013468505.1"/>
</dbReference>
<sequence length="152" mass="16129">SRCSSGRSDTRNGSTARANGKTSGPSGTLGRSCLRQLGISLRSARTRGRDAPRGRGDGRWSAVENGACHLCDPEECRCSRRVFGVGANLLSARAELVPWGRRLIGRPRLSSDEPAKAQGRGRLASCSAGWPDLAGTGSALMQQFCVLLLCQE</sequence>
<dbReference type="GeneID" id="25320975"/>
<comment type="caution">
    <text evidence="2">The sequence shown here is derived from an EMBL/GenBank/DDBJ whole genome shotgun (WGS) entry which is preliminary data.</text>
</comment>
<feature type="region of interest" description="Disordered" evidence="1">
    <location>
        <begin position="1"/>
        <end position="31"/>
    </location>
</feature>
<evidence type="ECO:0000313" key="2">
    <source>
        <dbReference type="EMBL" id="KKA17347.1"/>
    </source>
</evidence>
<evidence type="ECO:0000256" key="1">
    <source>
        <dbReference type="SAM" id="MobiDB-lite"/>
    </source>
</evidence>
<dbReference type="EMBL" id="LASV01000665">
    <property type="protein sequence ID" value="KKA17347.1"/>
    <property type="molecule type" value="Genomic_DNA"/>
</dbReference>
<dbReference type="AlphaFoldDB" id="A0A0F4YGH4"/>
<organism evidence="2 3">
    <name type="scientific">Rasamsonia emersonii (strain ATCC 16479 / CBS 393.64 / IMI 116815)</name>
    <dbReference type="NCBI Taxonomy" id="1408163"/>
    <lineage>
        <taxon>Eukaryota</taxon>
        <taxon>Fungi</taxon>
        <taxon>Dikarya</taxon>
        <taxon>Ascomycota</taxon>
        <taxon>Pezizomycotina</taxon>
        <taxon>Eurotiomycetes</taxon>
        <taxon>Eurotiomycetidae</taxon>
        <taxon>Eurotiales</taxon>
        <taxon>Trichocomaceae</taxon>
        <taxon>Rasamsonia</taxon>
    </lineage>
</organism>
<accession>A0A0F4YGH4</accession>
<keyword evidence="3" id="KW-1185">Reference proteome</keyword>
<feature type="non-terminal residue" evidence="2">
    <location>
        <position position="1"/>
    </location>
</feature>